<name>A0A5N6KDA4_MONLA</name>
<evidence type="ECO:0000313" key="2">
    <source>
        <dbReference type="EMBL" id="KAB8301357.1"/>
    </source>
</evidence>
<sequence length="704" mass="79956">MSLSKPVRHCPSNCRGCATFAAFGGERFPDQPPGSPLAKCYEYARAAGIIDGPSSSITDLVPAPLSIPEKSARRPISKPLHPSRQVSESREDALIRAAAIGTLTAADAKAEADAGIPRNTSQSEVRQITAPKALKLNLKLDQLGTKARYPQSDSRSQSSSPPYSGINYDVDDPRFPLGHAYIPPGITPLPNDPMFTITTNGEQYATTFVGRYAMRMYDAHRASGVDMRTYEVRGEWEKSGAKRWIFSLGADTDIGKVTKVLGKGKDVVMAAGSERISTSKLLREYENMGIAVENKRLEMENAFRDVEKAVKEGGWDRRPLVDGPLNTEAMQAIIQEIIRLRFDPLDYEGPDWIGGTTSISPLLPREQPLRVGCGKSGVITDDDNDETACTTYVRLTPMKQMEFSWYQRRNTNDSRRHQWSHYMRCILSDGSIRDFSMKDVYDSVNGKLSLLRKRFMFEESAANITLKFVWSQWRKMAREMINFEWFWDEDKRILVQGYSGHHDYEKDCDWIDEQMNNWRDCVEDDLEANCEAVKSGSLTMKEAKYAMIGGQLLRQWKEGPGIMISRTPGDEKWDGSILGPYTNDGASHINYLNSRIAFATRQTEEIEKMWVNGSATGEDLAERRELVEYVDVLETLKDDIGEQKRQEETGLSPIFKDKHTKKQVHKWERKCREEMRLWEKETQEEDNEQNQIFEEAGTLSKAHW</sequence>
<feature type="compositionally biased region" description="Low complexity" evidence="1">
    <location>
        <begin position="148"/>
        <end position="164"/>
    </location>
</feature>
<dbReference type="Proteomes" id="UP000326757">
    <property type="component" value="Unassembled WGS sequence"/>
</dbReference>
<dbReference type="EMBL" id="VIGI01000004">
    <property type="protein sequence ID" value="KAB8301357.1"/>
    <property type="molecule type" value="Genomic_DNA"/>
</dbReference>
<keyword evidence="3" id="KW-1185">Reference proteome</keyword>
<accession>A0A5N6KDA4</accession>
<dbReference type="OrthoDB" id="3516260at2759"/>
<protein>
    <submittedName>
        <fullName evidence="2">Uncharacterized protein</fullName>
    </submittedName>
</protein>
<feature type="region of interest" description="Disordered" evidence="1">
    <location>
        <begin position="145"/>
        <end position="168"/>
    </location>
</feature>
<gene>
    <name evidence="2" type="ORF">EYC80_003235</name>
</gene>
<evidence type="ECO:0000313" key="3">
    <source>
        <dbReference type="Proteomes" id="UP000326757"/>
    </source>
</evidence>
<reference evidence="2 3" key="1">
    <citation type="submission" date="2019-06" db="EMBL/GenBank/DDBJ databases">
        <title>Genome Sequence of the Brown Rot Fungal Pathogen Monilinia laxa.</title>
        <authorList>
            <person name="De Miccolis Angelini R.M."/>
            <person name="Landi L."/>
            <person name="Abate D."/>
            <person name="Pollastro S."/>
            <person name="Romanazzi G."/>
            <person name="Faretra F."/>
        </authorList>
    </citation>
    <scope>NUCLEOTIDE SEQUENCE [LARGE SCALE GENOMIC DNA]</scope>
    <source>
        <strain evidence="2 3">Mlax316</strain>
    </source>
</reference>
<comment type="caution">
    <text evidence="2">The sequence shown here is derived from an EMBL/GenBank/DDBJ whole genome shotgun (WGS) entry which is preliminary data.</text>
</comment>
<feature type="region of interest" description="Disordered" evidence="1">
    <location>
        <begin position="680"/>
        <end position="704"/>
    </location>
</feature>
<dbReference type="AlphaFoldDB" id="A0A5N6KDA4"/>
<feature type="region of interest" description="Disordered" evidence="1">
    <location>
        <begin position="70"/>
        <end position="89"/>
    </location>
</feature>
<evidence type="ECO:0000256" key="1">
    <source>
        <dbReference type="SAM" id="MobiDB-lite"/>
    </source>
</evidence>
<proteinExistence type="predicted"/>
<organism evidence="2 3">
    <name type="scientific">Monilinia laxa</name>
    <name type="common">Brown rot fungus</name>
    <name type="synonym">Sclerotinia laxa</name>
    <dbReference type="NCBI Taxonomy" id="61186"/>
    <lineage>
        <taxon>Eukaryota</taxon>
        <taxon>Fungi</taxon>
        <taxon>Dikarya</taxon>
        <taxon>Ascomycota</taxon>
        <taxon>Pezizomycotina</taxon>
        <taxon>Leotiomycetes</taxon>
        <taxon>Helotiales</taxon>
        <taxon>Sclerotiniaceae</taxon>
        <taxon>Monilinia</taxon>
    </lineage>
</organism>